<accession>A0A1F7X907</accession>
<gene>
    <name evidence="3" type="ORF">A2Z22_02825</name>
</gene>
<dbReference type="AlphaFoldDB" id="A0A1F7X907"/>
<proteinExistence type="predicted"/>
<keyword evidence="1" id="KW-0812">Transmembrane</keyword>
<evidence type="ECO:0000256" key="1">
    <source>
        <dbReference type="SAM" id="Phobius"/>
    </source>
</evidence>
<feature type="transmembrane region" description="Helical" evidence="1">
    <location>
        <begin position="248"/>
        <end position="270"/>
    </location>
</feature>
<dbReference type="Pfam" id="PF18895">
    <property type="entry name" value="T4SS_pilin"/>
    <property type="match status" value="1"/>
</dbReference>
<name>A0A1F7X907_9BACT</name>
<evidence type="ECO:0000313" key="4">
    <source>
        <dbReference type="Proteomes" id="UP000177053"/>
    </source>
</evidence>
<dbReference type="EMBL" id="MGFS01000028">
    <property type="protein sequence ID" value="OGM10795.1"/>
    <property type="molecule type" value="Genomic_DNA"/>
</dbReference>
<dbReference type="InterPro" id="IPR043993">
    <property type="entry name" value="T4SS_pilin"/>
</dbReference>
<comment type="caution">
    <text evidence="3">The sequence shown here is derived from an EMBL/GenBank/DDBJ whole genome shotgun (WGS) entry which is preliminary data.</text>
</comment>
<keyword evidence="1" id="KW-0472">Membrane</keyword>
<evidence type="ECO:0000256" key="2">
    <source>
        <dbReference type="SAM" id="SignalP"/>
    </source>
</evidence>
<protein>
    <submittedName>
        <fullName evidence="3">Uncharacterized protein</fullName>
    </submittedName>
</protein>
<keyword evidence="1" id="KW-1133">Transmembrane helix</keyword>
<feature type="chain" id="PRO_5009533727" evidence="2">
    <location>
        <begin position="27"/>
        <end position="378"/>
    </location>
</feature>
<dbReference type="Proteomes" id="UP000177053">
    <property type="component" value="Unassembled WGS sequence"/>
</dbReference>
<reference evidence="3 4" key="1">
    <citation type="journal article" date="2016" name="Nat. Commun.">
        <title>Thousands of microbial genomes shed light on interconnected biogeochemical processes in an aquifer system.</title>
        <authorList>
            <person name="Anantharaman K."/>
            <person name="Brown C.T."/>
            <person name="Hug L.A."/>
            <person name="Sharon I."/>
            <person name="Castelle C.J."/>
            <person name="Probst A.J."/>
            <person name="Thomas B.C."/>
            <person name="Singh A."/>
            <person name="Wilkins M.J."/>
            <person name="Karaoz U."/>
            <person name="Brodie E.L."/>
            <person name="Williams K.H."/>
            <person name="Hubbard S.S."/>
            <person name="Banfield J.F."/>
        </authorList>
    </citation>
    <scope>NUCLEOTIDE SEQUENCE [LARGE SCALE GENOMIC DNA]</scope>
</reference>
<sequence length="378" mass="41111">MKKLLTLLVFTLNLLLLFFPSKTVLAQDIGNCDCRVSCPTDQYPYCVKGVRHDYCLGLFACWEGNPAYPEYGDCAYNFEPFTPTPFPPGFTPTVTPTPPFPTPTRGIGRCDCRVNCSLNPFYYCIEGVRYDDCDTGLFMCWEGDRSDPNNIGDCTYTYEPLATSTPTVPPIPTLGAIVWSELYGSVYPTRGAFGTIGSSLTLGAIVSALLTYIFPLAGILLLLYLIYGGFQFMTSGGDPGKAEVAKRIITYAIIGFVVVFLAFWIVQIVAKTLGLQDIEQTFVPQPTPTQPPQAAQPVSVPPDFPGVCSTYCFNNNMTCVDQCTTGAPGFTYVLTCSNGLTRHVNDSNFPGGNACANANVNYICASQGLTQNSYCCCQ</sequence>
<feature type="transmembrane region" description="Helical" evidence="1">
    <location>
        <begin position="202"/>
        <end position="227"/>
    </location>
</feature>
<organism evidence="3 4">
    <name type="scientific">Candidatus Woesebacteria bacterium RBG_16_34_12</name>
    <dbReference type="NCBI Taxonomy" id="1802480"/>
    <lineage>
        <taxon>Bacteria</taxon>
        <taxon>Candidatus Woeseibacteriota</taxon>
    </lineage>
</organism>
<keyword evidence="2" id="KW-0732">Signal</keyword>
<feature type="signal peptide" evidence="2">
    <location>
        <begin position="1"/>
        <end position="26"/>
    </location>
</feature>
<evidence type="ECO:0000313" key="3">
    <source>
        <dbReference type="EMBL" id="OGM10795.1"/>
    </source>
</evidence>